<evidence type="ECO:0000256" key="1">
    <source>
        <dbReference type="ARBA" id="ARBA00006485"/>
    </source>
</evidence>
<gene>
    <name evidence="7" type="ORF">HINF_LOCUS9963</name>
</gene>
<organism evidence="7 8">
    <name type="scientific">Hexamita inflata</name>
    <dbReference type="NCBI Taxonomy" id="28002"/>
    <lineage>
        <taxon>Eukaryota</taxon>
        <taxon>Metamonada</taxon>
        <taxon>Diplomonadida</taxon>
        <taxon>Hexamitidae</taxon>
        <taxon>Hexamitinae</taxon>
        <taxon>Hexamita</taxon>
    </lineage>
</organism>
<keyword evidence="8" id="KW-1185">Reference proteome</keyword>
<name>A0ABP1H904_9EUKA</name>
<evidence type="ECO:0000256" key="4">
    <source>
        <dbReference type="PROSITE-ProRule" id="PRU10141"/>
    </source>
</evidence>
<evidence type="ECO:0000313" key="7">
    <source>
        <dbReference type="EMBL" id="CAL5987579.1"/>
    </source>
</evidence>
<evidence type="ECO:0000259" key="6">
    <source>
        <dbReference type="PROSITE" id="PS50011"/>
    </source>
</evidence>
<dbReference type="EMBL" id="CAXDID020000021">
    <property type="protein sequence ID" value="CAL5987579.1"/>
    <property type="molecule type" value="Genomic_DNA"/>
</dbReference>
<proteinExistence type="inferred from homology"/>
<sequence length="292" mass="33581">MNKYIPTQEIGKGGYGTVFKAKHYQDDTIVAIKRIQMSENEEGIKNSTLREVAISKSNNHPNLVKLIEMIPDIKENVVYCVYEFMPMDLRAYIRQNPGIKENTARTIIRQVLQGLDQLHKMDIIHRDMKPHNVLIDPSTLQVKIIDFGLAREFTLQPVPLSCSCGTKFFLAPELMLGQSKYTKTSDIWGVGLILSQLFSNKYIFPCRENEEGLQKIFSIMGSPKGELLQKFRECPRWTQDYEGQPGTGFEEFMPGASKNAVDLFVHLIDLDWESRFTAEQALKHKWFDEIVE</sequence>
<keyword evidence="7" id="KW-0808">Transferase</keyword>
<feature type="binding site" evidence="4">
    <location>
        <position position="33"/>
    </location>
    <ligand>
        <name>ATP</name>
        <dbReference type="ChEBI" id="CHEBI:30616"/>
    </ligand>
</feature>
<dbReference type="InterPro" id="IPR000719">
    <property type="entry name" value="Prot_kinase_dom"/>
</dbReference>
<dbReference type="PROSITE" id="PS00107">
    <property type="entry name" value="PROTEIN_KINASE_ATP"/>
    <property type="match status" value="1"/>
</dbReference>
<dbReference type="InterPro" id="IPR011009">
    <property type="entry name" value="Kinase-like_dom_sf"/>
</dbReference>
<dbReference type="Gene3D" id="1.10.510.10">
    <property type="entry name" value="Transferase(Phosphotransferase) domain 1"/>
    <property type="match status" value="1"/>
</dbReference>
<evidence type="ECO:0000256" key="3">
    <source>
        <dbReference type="ARBA" id="ARBA00022840"/>
    </source>
</evidence>
<dbReference type="InterPro" id="IPR050108">
    <property type="entry name" value="CDK"/>
</dbReference>
<dbReference type="PANTHER" id="PTHR24056">
    <property type="entry name" value="CELL DIVISION PROTEIN KINASE"/>
    <property type="match status" value="1"/>
</dbReference>
<dbReference type="Pfam" id="PF00069">
    <property type="entry name" value="Pkinase"/>
    <property type="match status" value="1"/>
</dbReference>
<dbReference type="GO" id="GO:0016301">
    <property type="term" value="F:kinase activity"/>
    <property type="evidence" value="ECO:0007669"/>
    <property type="project" value="UniProtKB-KW"/>
</dbReference>
<keyword evidence="3 4" id="KW-0067">ATP-binding</keyword>
<keyword evidence="2 4" id="KW-0547">Nucleotide-binding</keyword>
<keyword evidence="5" id="KW-0723">Serine/threonine-protein kinase</keyword>
<reference evidence="7 8" key="1">
    <citation type="submission" date="2024-07" db="EMBL/GenBank/DDBJ databases">
        <authorList>
            <person name="Akdeniz Z."/>
        </authorList>
    </citation>
    <scope>NUCLEOTIDE SEQUENCE [LARGE SCALE GENOMIC DNA]</scope>
</reference>
<dbReference type="PROSITE" id="PS50011">
    <property type="entry name" value="PROTEIN_KINASE_DOM"/>
    <property type="match status" value="1"/>
</dbReference>
<comment type="similarity">
    <text evidence="1">Belongs to the protein kinase superfamily. CMGC Ser/Thr protein kinase family. CDC2/CDKX subfamily.</text>
</comment>
<keyword evidence="7" id="KW-0418">Kinase</keyword>
<dbReference type="SUPFAM" id="SSF56112">
    <property type="entry name" value="Protein kinase-like (PK-like)"/>
    <property type="match status" value="1"/>
</dbReference>
<dbReference type="InterPro" id="IPR008271">
    <property type="entry name" value="Ser/Thr_kinase_AS"/>
</dbReference>
<protein>
    <submittedName>
        <fullName evidence="7">Kinase</fullName>
    </submittedName>
</protein>
<evidence type="ECO:0000256" key="5">
    <source>
        <dbReference type="RuleBase" id="RU000304"/>
    </source>
</evidence>
<evidence type="ECO:0000313" key="8">
    <source>
        <dbReference type="Proteomes" id="UP001642409"/>
    </source>
</evidence>
<accession>A0ABP1H904</accession>
<comment type="caution">
    <text evidence="7">The sequence shown here is derived from an EMBL/GenBank/DDBJ whole genome shotgun (WGS) entry which is preliminary data.</text>
</comment>
<evidence type="ECO:0000256" key="2">
    <source>
        <dbReference type="ARBA" id="ARBA00022741"/>
    </source>
</evidence>
<feature type="domain" description="Protein kinase" evidence="6">
    <location>
        <begin position="4"/>
        <end position="287"/>
    </location>
</feature>
<dbReference type="PANTHER" id="PTHR24056:SF538">
    <property type="entry name" value="SERINE_THREONINE-PROTEIN KINASE PRP4 HOMOLOG"/>
    <property type="match status" value="1"/>
</dbReference>
<dbReference type="Proteomes" id="UP001642409">
    <property type="component" value="Unassembled WGS sequence"/>
</dbReference>
<dbReference type="Gene3D" id="3.30.200.20">
    <property type="entry name" value="Phosphorylase Kinase, domain 1"/>
    <property type="match status" value="1"/>
</dbReference>
<dbReference type="PROSITE" id="PS00108">
    <property type="entry name" value="PROTEIN_KINASE_ST"/>
    <property type="match status" value="1"/>
</dbReference>
<dbReference type="SMART" id="SM00220">
    <property type="entry name" value="S_TKc"/>
    <property type="match status" value="1"/>
</dbReference>
<dbReference type="InterPro" id="IPR017441">
    <property type="entry name" value="Protein_kinase_ATP_BS"/>
</dbReference>